<feature type="transmembrane region" description="Helical" evidence="6">
    <location>
        <begin position="644"/>
        <end position="663"/>
    </location>
</feature>
<keyword evidence="5" id="KW-1015">Disulfide bond</keyword>
<evidence type="ECO:0000256" key="2">
    <source>
        <dbReference type="ARBA" id="ARBA00022692"/>
    </source>
</evidence>
<feature type="chain" id="PRO_5018572957" evidence="7">
    <location>
        <begin position="23"/>
        <end position="706"/>
    </location>
</feature>
<feature type="transmembrane region" description="Helical" evidence="6">
    <location>
        <begin position="574"/>
        <end position="597"/>
    </location>
</feature>
<feature type="transmembrane region" description="Helical" evidence="6">
    <location>
        <begin position="415"/>
        <end position="437"/>
    </location>
</feature>
<dbReference type="GO" id="GO:0007189">
    <property type="term" value="P:adenylate cyclase-activating G protein-coupled receptor signaling pathway"/>
    <property type="evidence" value="ECO:0007669"/>
    <property type="project" value="TreeGrafter"/>
</dbReference>
<evidence type="ECO:0000256" key="3">
    <source>
        <dbReference type="ARBA" id="ARBA00022989"/>
    </source>
</evidence>
<dbReference type="Gene3D" id="1.20.1070.10">
    <property type="entry name" value="Rhodopsin 7-helix transmembrane proteins"/>
    <property type="match status" value="1"/>
</dbReference>
<keyword evidence="2 6" id="KW-0812">Transmembrane</keyword>
<reference evidence="10" key="2">
    <citation type="submission" date="2025-08" db="UniProtKB">
        <authorList>
            <consortium name="Ensembl"/>
        </authorList>
    </citation>
    <scope>IDENTIFICATION</scope>
</reference>
<dbReference type="Pfam" id="PF00002">
    <property type="entry name" value="7tm_2"/>
    <property type="match status" value="1"/>
</dbReference>
<keyword evidence="4 6" id="KW-0472">Membrane</keyword>
<feature type="transmembrane region" description="Helical" evidence="6">
    <location>
        <begin position="486"/>
        <end position="509"/>
    </location>
</feature>
<dbReference type="Proteomes" id="UP000265040">
    <property type="component" value="Chromosome 24"/>
</dbReference>
<accession>A0A3Q1JIW2</accession>
<evidence type="ECO:0000313" key="10">
    <source>
        <dbReference type="Ensembl" id="ENSATEP00000030738.1"/>
    </source>
</evidence>
<dbReference type="Gene3D" id="2.60.220.50">
    <property type="match status" value="1"/>
</dbReference>
<dbReference type="Pfam" id="PF01825">
    <property type="entry name" value="GPS"/>
    <property type="match status" value="1"/>
</dbReference>
<protein>
    <submittedName>
        <fullName evidence="10">Uncharacterized protein</fullName>
    </submittedName>
</protein>
<feature type="signal peptide" evidence="7">
    <location>
        <begin position="1"/>
        <end position="22"/>
    </location>
</feature>
<reference evidence="10" key="1">
    <citation type="submission" date="2021-04" db="EMBL/GenBank/DDBJ databases">
        <authorList>
            <consortium name="Wellcome Sanger Institute Data Sharing"/>
        </authorList>
    </citation>
    <scope>NUCLEOTIDE SEQUENCE [LARGE SCALE GENOMIC DNA]</scope>
</reference>
<evidence type="ECO:0000259" key="8">
    <source>
        <dbReference type="PROSITE" id="PS50221"/>
    </source>
</evidence>
<dbReference type="SMART" id="SM00303">
    <property type="entry name" value="GPS"/>
    <property type="match status" value="1"/>
</dbReference>
<organism evidence="10 11">
    <name type="scientific">Anabas testudineus</name>
    <name type="common">Climbing perch</name>
    <name type="synonym">Anthias testudineus</name>
    <dbReference type="NCBI Taxonomy" id="64144"/>
    <lineage>
        <taxon>Eukaryota</taxon>
        <taxon>Metazoa</taxon>
        <taxon>Chordata</taxon>
        <taxon>Craniata</taxon>
        <taxon>Vertebrata</taxon>
        <taxon>Euteleostomi</taxon>
        <taxon>Actinopterygii</taxon>
        <taxon>Neopterygii</taxon>
        <taxon>Teleostei</taxon>
        <taxon>Neoteleostei</taxon>
        <taxon>Acanthomorphata</taxon>
        <taxon>Anabantaria</taxon>
        <taxon>Anabantiformes</taxon>
        <taxon>Anabantoidei</taxon>
        <taxon>Anabantidae</taxon>
        <taxon>Anabas</taxon>
    </lineage>
</organism>
<feature type="transmembrane region" description="Helical" evidence="6">
    <location>
        <begin position="618"/>
        <end position="638"/>
    </location>
</feature>
<feature type="transmembrane region" description="Helical" evidence="6">
    <location>
        <begin position="521"/>
        <end position="541"/>
    </location>
</feature>
<dbReference type="InterPro" id="IPR046338">
    <property type="entry name" value="GAIN_dom_sf"/>
</dbReference>
<dbReference type="PROSITE" id="PS50261">
    <property type="entry name" value="G_PROTEIN_RECEP_F2_4"/>
    <property type="match status" value="1"/>
</dbReference>
<sequence length="706" mass="78501">MTQKIYRTWFFLVGFLWNVSSGLNDDRLPNLPENTIDKLSNCLTYNKSIVVADRFYDVITKPNHTSYDNFCTVFVQRNSTVNDSSNYPWPQLDEKNNLYISKYIINRNASMCVVNGTKCRTIPDYKDLDYYSNFNYSGSCYYTCLYTGTVCKSASYDETYCNQTGANITNKYIINLINQTKNCISCDNPVKTPQTTIKLNETVVTTGGKVSAASAVKIMSSMANIASTMSGSSATLNVGEGITGVLVVQKDPVNIEEISLAYGSPQGSINIISSQGNLDTFSRSVSVSKEAFNKAVNLNVTNPFAALMRFNNMTGDTLNSTILGNEVLAVEMGASITNLSDPISITFRNMKYDGIPSCHSWNGEGSQPNWTSDGCETNTSGSIITCQCSHLTFFAILMAPPNTTISSTDLNNLTIITQVGCGLSMLFLSIVLFMHFLMRKSKASVTTTILIHLVLAMFLLNFTFLINNFVASVKNPLACKIMGALMHYFMLATFTWFAAHAFHLCLQLYTGGKIVIHRYILKLSISTWIIPSIVGIVLLIIGKYGEQVISTDKASNNMAMCWITDVNVHYIVNIGYYALVFLFTFTTFIIIVSWLICIKRNKGGTVQVNRKSRSIVTILGLCCMLGVTWGFAFFAYGVLQIPAYYIFTVLNSFQGFFLFIYYYNTRHTAPTNADTSGNRNSTSSTSTYQTTLDMLTNPYVTYEKKT</sequence>
<dbReference type="InterPro" id="IPR057244">
    <property type="entry name" value="GAIN_B"/>
</dbReference>
<dbReference type="GO" id="GO:0005886">
    <property type="term" value="C:plasma membrane"/>
    <property type="evidence" value="ECO:0007669"/>
    <property type="project" value="TreeGrafter"/>
</dbReference>
<evidence type="ECO:0000256" key="6">
    <source>
        <dbReference type="SAM" id="Phobius"/>
    </source>
</evidence>
<name>A0A3Q1JIW2_ANATE</name>
<evidence type="ECO:0000259" key="9">
    <source>
        <dbReference type="PROSITE" id="PS50261"/>
    </source>
</evidence>
<evidence type="ECO:0000256" key="7">
    <source>
        <dbReference type="SAM" id="SignalP"/>
    </source>
</evidence>
<reference evidence="10" key="3">
    <citation type="submission" date="2025-09" db="UniProtKB">
        <authorList>
            <consortium name="Ensembl"/>
        </authorList>
    </citation>
    <scope>IDENTIFICATION</scope>
</reference>
<feature type="domain" description="G-protein coupled receptors family 2 profile 2" evidence="9">
    <location>
        <begin position="413"/>
        <end position="666"/>
    </location>
</feature>
<evidence type="ECO:0000256" key="4">
    <source>
        <dbReference type="ARBA" id="ARBA00023136"/>
    </source>
</evidence>
<comment type="subcellular location">
    <subcellularLocation>
        <location evidence="1">Membrane</location>
        <topology evidence="1">Multi-pass membrane protein</topology>
    </subcellularLocation>
</comment>
<feature type="transmembrane region" description="Helical" evidence="6">
    <location>
        <begin position="449"/>
        <end position="466"/>
    </location>
</feature>
<evidence type="ECO:0000256" key="5">
    <source>
        <dbReference type="ARBA" id="ARBA00023157"/>
    </source>
</evidence>
<keyword evidence="3 6" id="KW-1133">Transmembrane helix</keyword>
<dbReference type="InParanoid" id="A0A3Q1JIW2"/>
<dbReference type="PRINTS" id="PR00249">
    <property type="entry name" value="GPCRSECRETIN"/>
</dbReference>
<dbReference type="PROSITE" id="PS50221">
    <property type="entry name" value="GAIN_B"/>
    <property type="match status" value="1"/>
</dbReference>
<dbReference type="InterPro" id="IPR017981">
    <property type="entry name" value="GPCR_2-like_7TM"/>
</dbReference>
<dbReference type="OrthoDB" id="8951579at2759"/>
<dbReference type="SUPFAM" id="SSF81321">
    <property type="entry name" value="Family A G protein-coupled receptor-like"/>
    <property type="match status" value="1"/>
</dbReference>
<dbReference type="InterPro" id="IPR000203">
    <property type="entry name" value="GPS"/>
</dbReference>
<proteinExistence type="predicted"/>
<dbReference type="Ensembl" id="ENSATET00000031200.3">
    <property type="protein sequence ID" value="ENSATEP00000030738.1"/>
    <property type="gene ID" value="ENSATEG00000021224.3"/>
</dbReference>
<evidence type="ECO:0000256" key="1">
    <source>
        <dbReference type="ARBA" id="ARBA00004141"/>
    </source>
</evidence>
<gene>
    <name evidence="10" type="primary">ADGRG7</name>
</gene>
<keyword evidence="11" id="KW-1185">Reference proteome</keyword>
<dbReference type="PANTHER" id="PTHR12011:SF474">
    <property type="entry name" value="ADHESION G PROTEIN-COUPLED RECEPTOR G11-RELATED"/>
    <property type="match status" value="1"/>
</dbReference>
<dbReference type="GeneTree" id="ENSGT00940000155621"/>
<dbReference type="AlphaFoldDB" id="A0A3Q1JIW2"/>
<dbReference type="InterPro" id="IPR000832">
    <property type="entry name" value="GPCR_2_secretin-like"/>
</dbReference>
<keyword evidence="7" id="KW-0732">Signal</keyword>
<dbReference type="GO" id="GO:0007166">
    <property type="term" value="P:cell surface receptor signaling pathway"/>
    <property type="evidence" value="ECO:0007669"/>
    <property type="project" value="InterPro"/>
</dbReference>
<feature type="domain" description="GAIN-B" evidence="8">
    <location>
        <begin position="256"/>
        <end position="404"/>
    </location>
</feature>
<dbReference type="PANTHER" id="PTHR12011">
    <property type="entry name" value="ADHESION G-PROTEIN COUPLED RECEPTOR"/>
    <property type="match status" value="1"/>
</dbReference>
<dbReference type="GO" id="GO:0004930">
    <property type="term" value="F:G protein-coupled receptor activity"/>
    <property type="evidence" value="ECO:0007669"/>
    <property type="project" value="InterPro"/>
</dbReference>
<dbReference type="OMA" id="CQLGVTW"/>
<evidence type="ECO:0000313" key="11">
    <source>
        <dbReference type="Proteomes" id="UP000265040"/>
    </source>
</evidence>